<name>A0A0Q9W8X7_DROVI</name>
<evidence type="ECO:0000313" key="3">
    <source>
        <dbReference type="Proteomes" id="UP000008792"/>
    </source>
</evidence>
<sequence length="480" mass="54827">MWIIFVYKTDGILASTTILIEAFFHWCSNTNFDNVMLVLKRNNEYEIWSFEIKLRMKIFQFSVKSIGKAISQKLCKQGEMGQYRSLVAVFQSLPDAFVYNSSKNGTLMRLGGDTGLLLKSFIHHINGSMNILPLSYDEYMKKVPQDCTQDRCIDIGANMLSNFSVSPQSPVLRVTQTCLVLPYDSWIALEVYPLSFDKNYSLLAFIVLSTVVYVVIKRISNPHLSLGASLFSCLRLAAGQSIPGRTFRRLGLPEKLMEVFTHIYNLLVMSLFGSALATALITGLRKPEILDTKTFLASGLRIMVFPEQLQSLFDYIPHALSNRLIVEDESARDRHVYSLNNSYAYVMETHKWIILEFIQRRLRKPKLRLGPQALCSAQRYLTFHMRSGLCFGRALKQFTMQAHEAGLTSKKWTQLGLRQAEAAGMLSQAPYDPLIRQPLQIKFYGEAFIFYSFSLFLSLITLVLECLYAYCRTRNTVIIV</sequence>
<proteinExistence type="predicted"/>
<dbReference type="InParanoid" id="A0A0Q9W8X7"/>
<protein>
    <recommendedName>
        <fullName evidence="4">Ionotropic glutamate receptor C-terminal domain-containing protein</fullName>
    </recommendedName>
</protein>
<keyword evidence="3" id="KW-1185">Reference proteome</keyword>
<dbReference type="OrthoDB" id="7859910at2759"/>
<evidence type="ECO:0000256" key="1">
    <source>
        <dbReference type="SAM" id="Phobius"/>
    </source>
</evidence>
<reference evidence="2 3" key="1">
    <citation type="journal article" date="2007" name="Nature">
        <title>Evolution of genes and genomes on the Drosophila phylogeny.</title>
        <authorList>
            <consortium name="Drosophila 12 Genomes Consortium"/>
            <person name="Clark A.G."/>
            <person name="Eisen M.B."/>
            <person name="Smith D.R."/>
            <person name="Bergman C.M."/>
            <person name="Oliver B."/>
            <person name="Markow T.A."/>
            <person name="Kaufman T.C."/>
            <person name="Kellis M."/>
            <person name="Gelbart W."/>
            <person name="Iyer V.N."/>
            <person name="Pollard D.A."/>
            <person name="Sackton T.B."/>
            <person name="Larracuente A.M."/>
            <person name="Singh N.D."/>
            <person name="Abad J.P."/>
            <person name="Abt D.N."/>
            <person name="Adryan B."/>
            <person name="Aguade M."/>
            <person name="Akashi H."/>
            <person name="Anderson W.W."/>
            <person name="Aquadro C.F."/>
            <person name="Ardell D.H."/>
            <person name="Arguello R."/>
            <person name="Artieri C.G."/>
            <person name="Barbash D.A."/>
            <person name="Barker D."/>
            <person name="Barsanti P."/>
            <person name="Batterham P."/>
            <person name="Batzoglou S."/>
            <person name="Begun D."/>
            <person name="Bhutkar A."/>
            <person name="Blanco E."/>
            <person name="Bosak S.A."/>
            <person name="Bradley R.K."/>
            <person name="Brand A.D."/>
            <person name="Brent M.R."/>
            <person name="Brooks A.N."/>
            <person name="Brown R.H."/>
            <person name="Butlin R.K."/>
            <person name="Caggese C."/>
            <person name="Calvi B.R."/>
            <person name="Bernardo de Carvalho A."/>
            <person name="Caspi A."/>
            <person name="Castrezana S."/>
            <person name="Celniker S.E."/>
            <person name="Chang J.L."/>
            <person name="Chapple C."/>
            <person name="Chatterji S."/>
            <person name="Chinwalla A."/>
            <person name="Civetta A."/>
            <person name="Clifton S.W."/>
            <person name="Comeron J.M."/>
            <person name="Costello J.C."/>
            <person name="Coyne J.A."/>
            <person name="Daub J."/>
            <person name="David R.G."/>
            <person name="Delcher A.L."/>
            <person name="Delehaunty K."/>
            <person name="Do C.B."/>
            <person name="Ebling H."/>
            <person name="Edwards K."/>
            <person name="Eickbush T."/>
            <person name="Evans J.D."/>
            <person name="Filipski A."/>
            <person name="Findeiss S."/>
            <person name="Freyhult E."/>
            <person name="Fulton L."/>
            <person name="Fulton R."/>
            <person name="Garcia A.C."/>
            <person name="Gardiner A."/>
            <person name="Garfield D.A."/>
            <person name="Garvin B.E."/>
            <person name="Gibson G."/>
            <person name="Gilbert D."/>
            <person name="Gnerre S."/>
            <person name="Godfrey J."/>
            <person name="Good R."/>
            <person name="Gotea V."/>
            <person name="Gravely B."/>
            <person name="Greenberg A.J."/>
            <person name="Griffiths-Jones S."/>
            <person name="Gross S."/>
            <person name="Guigo R."/>
            <person name="Gustafson E.A."/>
            <person name="Haerty W."/>
            <person name="Hahn M.W."/>
            <person name="Halligan D.L."/>
            <person name="Halpern A.L."/>
            <person name="Halter G.M."/>
            <person name="Han M.V."/>
            <person name="Heger A."/>
            <person name="Hillier L."/>
            <person name="Hinrichs A.S."/>
            <person name="Holmes I."/>
            <person name="Hoskins R.A."/>
            <person name="Hubisz M.J."/>
            <person name="Hultmark D."/>
            <person name="Huntley M.A."/>
            <person name="Jaffe D.B."/>
            <person name="Jagadeeshan S."/>
            <person name="Jeck W.R."/>
            <person name="Johnson J."/>
            <person name="Jones C.D."/>
            <person name="Jordan W.C."/>
            <person name="Karpen G.H."/>
            <person name="Kataoka E."/>
            <person name="Keightley P.D."/>
            <person name="Kheradpour P."/>
            <person name="Kirkness E.F."/>
            <person name="Koerich L.B."/>
            <person name="Kristiansen K."/>
            <person name="Kudrna D."/>
            <person name="Kulathinal R.J."/>
            <person name="Kumar S."/>
            <person name="Kwok R."/>
            <person name="Lander E."/>
            <person name="Langley C.H."/>
            <person name="Lapoint R."/>
            <person name="Lazzaro B.P."/>
            <person name="Lee S.J."/>
            <person name="Levesque L."/>
            <person name="Li R."/>
            <person name="Lin C.F."/>
            <person name="Lin M.F."/>
            <person name="Lindblad-Toh K."/>
            <person name="Llopart A."/>
            <person name="Long M."/>
            <person name="Low L."/>
            <person name="Lozovsky E."/>
            <person name="Lu J."/>
            <person name="Luo M."/>
            <person name="Machado C.A."/>
            <person name="Makalowski W."/>
            <person name="Marzo M."/>
            <person name="Matsuda M."/>
            <person name="Matzkin L."/>
            <person name="McAllister B."/>
            <person name="McBride C.S."/>
            <person name="McKernan B."/>
            <person name="McKernan K."/>
            <person name="Mendez-Lago M."/>
            <person name="Minx P."/>
            <person name="Mollenhauer M.U."/>
            <person name="Montooth K."/>
            <person name="Mount S.M."/>
            <person name="Mu X."/>
            <person name="Myers E."/>
            <person name="Negre B."/>
            <person name="Newfeld S."/>
            <person name="Nielsen R."/>
            <person name="Noor M.A."/>
            <person name="O'Grady P."/>
            <person name="Pachter L."/>
            <person name="Papaceit M."/>
            <person name="Parisi M.J."/>
            <person name="Parisi M."/>
            <person name="Parts L."/>
            <person name="Pedersen J.S."/>
            <person name="Pesole G."/>
            <person name="Phillippy A.M."/>
            <person name="Ponting C.P."/>
            <person name="Pop M."/>
            <person name="Porcelli D."/>
            <person name="Powell J.R."/>
            <person name="Prohaska S."/>
            <person name="Pruitt K."/>
            <person name="Puig M."/>
            <person name="Quesneville H."/>
            <person name="Ram K.R."/>
            <person name="Rand D."/>
            <person name="Rasmussen M.D."/>
            <person name="Reed L.K."/>
            <person name="Reenan R."/>
            <person name="Reily A."/>
            <person name="Remington K.A."/>
            <person name="Rieger T.T."/>
            <person name="Ritchie M.G."/>
            <person name="Robin C."/>
            <person name="Rogers Y.H."/>
            <person name="Rohde C."/>
            <person name="Rozas J."/>
            <person name="Rubenfield M.J."/>
            <person name="Ruiz A."/>
            <person name="Russo S."/>
            <person name="Salzberg S.L."/>
            <person name="Sanchez-Gracia A."/>
            <person name="Saranga D.J."/>
            <person name="Sato H."/>
            <person name="Schaeffer S.W."/>
            <person name="Schatz M.C."/>
            <person name="Schlenke T."/>
            <person name="Schwartz R."/>
            <person name="Segarra C."/>
            <person name="Singh R.S."/>
            <person name="Sirot L."/>
            <person name="Sirota M."/>
            <person name="Sisneros N.B."/>
            <person name="Smith C.D."/>
            <person name="Smith T.F."/>
            <person name="Spieth J."/>
            <person name="Stage D.E."/>
            <person name="Stark A."/>
            <person name="Stephan W."/>
            <person name="Strausberg R.L."/>
            <person name="Strempel S."/>
            <person name="Sturgill D."/>
            <person name="Sutton G."/>
            <person name="Sutton G.G."/>
            <person name="Tao W."/>
            <person name="Teichmann S."/>
            <person name="Tobari Y.N."/>
            <person name="Tomimura Y."/>
            <person name="Tsolas J.M."/>
            <person name="Valente V.L."/>
            <person name="Venter E."/>
            <person name="Venter J.C."/>
            <person name="Vicario S."/>
            <person name="Vieira F.G."/>
            <person name="Vilella A.J."/>
            <person name="Villasante A."/>
            <person name="Walenz B."/>
            <person name="Wang J."/>
            <person name="Wasserman M."/>
            <person name="Watts T."/>
            <person name="Wilson D."/>
            <person name="Wilson R.K."/>
            <person name="Wing R.A."/>
            <person name="Wolfner M.F."/>
            <person name="Wong A."/>
            <person name="Wong G.K."/>
            <person name="Wu C.I."/>
            <person name="Wu G."/>
            <person name="Yamamoto D."/>
            <person name="Yang H.P."/>
            <person name="Yang S.P."/>
            <person name="Yorke J.A."/>
            <person name="Yoshida K."/>
            <person name="Zdobnov E."/>
            <person name="Zhang P."/>
            <person name="Zhang Y."/>
            <person name="Zimin A.V."/>
            <person name="Baldwin J."/>
            <person name="Abdouelleil A."/>
            <person name="Abdulkadir J."/>
            <person name="Abebe A."/>
            <person name="Abera B."/>
            <person name="Abreu J."/>
            <person name="Acer S.C."/>
            <person name="Aftuck L."/>
            <person name="Alexander A."/>
            <person name="An P."/>
            <person name="Anderson E."/>
            <person name="Anderson S."/>
            <person name="Arachi H."/>
            <person name="Azer M."/>
            <person name="Bachantsang P."/>
            <person name="Barry A."/>
            <person name="Bayul T."/>
            <person name="Berlin A."/>
            <person name="Bessette D."/>
            <person name="Bloom T."/>
            <person name="Blye J."/>
            <person name="Boguslavskiy L."/>
            <person name="Bonnet C."/>
            <person name="Boukhgalter B."/>
            <person name="Bourzgui I."/>
            <person name="Brown A."/>
            <person name="Cahill P."/>
            <person name="Channer S."/>
            <person name="Cheshatsang Y."/>
            <person name="Chuda L."/>
            <person name="Citroen M."/>
            <person name="Collymore A."/>
            <person name="Cooke P."/>
            <person name="Costello M."/>
            <person name="D'Aco K."/>
            <person name="Daza R."/>
            <person name="De Haan G."/>
            <person name="DeGray S."/>
            <person name="DeMaso C."/>
            <person name="Dhargay N."/>
            <person name="Dooley K."/>
            <person name="Dooley E."/>
            <person name="Doricent M."/>
            <person name="Dorje P."/>
            <person name="Dorjee K."/>
            <person name="Dupes A."/>
            <person name="Elong R."/>
            <person name="Falk J."/>
            <person name="Farina A."/>
            <person name="Faro S."/>
            <person name="Ferguson D."/>
            <person name="Fisher S."/>
            <person name="Foley C.D."/>
            <person name="Franke A."/>
            <person name="Friedrich D."/>
            <person name="Gadbois L."/>
            <person name="Gearin G."/>
            <person name="Gearin C.R."/>
            <person name="Giannoukos G."/>
            <person name="Goode T."/>
            <person name="Graham J."/>
            <person name="Grandbois E."/>
            <person name="Grewal S."/>
            <person name="Gyaltsen K."/>
            <person name="Hafez N."/>
            <person name="Hagos B."/>
            <person name="Hall J."/>
            <person name="Henson C."/>
            <person name="Hollinger A."/>
            <person name="Honan T."/>
            <person name="Huard M.D."/>
            <person name="Hughes L."/>
            <person name="Hurhula B."/>
            <person name="Husby M.E."/>
            <person name="Kamat A."/>
            <person name="Kanga B."/>
            <person name="Kashin S."/>
            <person name="Khazanovich D."/>
            <person name="Kisner P."/>
            <person name="Lance K."/>
            <person name="Lara M."/>
            <person name="Lee W."/>
            <person name="Lennon N."/>
            <person name="Letendre F."/>
            <person name="LeVine R."/>
            <person name="Lipovsky A."/>
            <person name="Liu X."/>
            <person name="Liu J."/>
            <person name="Liu S."/>
            <person name="Lokyitsang T."/>
            <person name="Lokyitsang Y."/>
            <person name="Lubonja R."/>
            <person name="Lui A."/>
            <person name="MacDonald P."/>
            <person name="Magnisalis V."/>
            <person name="Maru K."/>
            <person name="Matthews C."/>
            <person name="McCusker W."/>
            <person name="McDonough S."/>
            <person name="Mehta T."/>
            <person name="Meldrim J."/>
            <person name="Meneus L."/>
            <person name="Mihai O."/>
            <person name="Mihalev A."/>
            <person name="Mihova T."/>
            <person name="Mittelman R."/>
            <person name="Mlenga V."/>
            <person name="Montmayeur A."/>
            <person name="Mulrain L."/>
            <person name="Navidi A."/>
            <person name="Naylor J."/>
            <person name="Negash T."/>
            <person name="Nguyen T."/>
            <person name="Nguyen N."/>
            <person name="Nicol R."/>
            <person name="Norbu C."/>
            <person name="Norbu N."/>
            <person name="Novod N."/>
            <person name="O'Neill B."/>
            <person name="Osman S."/>
            <person name="Markiewicz E."/>
            <person name="Oyono O.L."/>
            <person name="Patti C."/>
            <person name="Phunkhang P."/>
            <person name="Pierre F."/>
            <person name="Priest M."/>
            <person name="Raghuraman S."/>
            <person name="Rege F."/>
            <person name="Reyes R."/>
            <person name="Rise C."/>
            <person name="Rogov P."/>
            <person name="Ross K."/>
            <person name="Ryan E."/>
            <person name="Settipalli S."/>
            <person name="Shea T."/>
            <person name="Sherpa N."/>
            <person name="Shi L."/>
            <person name="Shih D."/>
            <person name="Sparrow T."/>
            <person name="Spaulding J."/>
            <person name="Stalker J."/>
            <person name="Stange-Thomann N."/>
            <person name="Stavropoulos S."/>
            <person name="Stone C."/>
            <person name="Strader C."/>
            <person name="Tesfaye S."/>
            <person name="Thomson T."/>
            <person name="Thoulutsang Y."/>
            <person name="Thoulutsang D."/>
            <person name="Topham K."/>
            <person name="Topping I."/>
            <person name="Tsamla T."/>
            <person name="Vassiliev H."/>
            <person name="Vo A."/>
            <person name="Wangchuk T."/>
            <person name="Wangdi T."/>
            <person name="Weiand M."/>
            <person name="Wilkinson J."/>
            <person name="Wilson A."/>
            <person name="Yadav S."/>
            <person name="Young G."/>
            <person name="Yu Q."/>
            <person name="Zembek L."/>
            <person name="Zhong D."/>
            <person name="Zimmer A."/>
            <person name="Zwirko Z."/>
            <person name="Jaffe D.B."/>
            <person name="Alvarez P."/>
            <person name="Brockman W."/>
            <person name="Butler J."/>
            <person name="Chin C."/>
            <person name="Gnerre S."/>
            <person name="Grabherr M."/>
            <person name="Kleber M."/>
            <person name="Mauceli E."/>
            <person name="MacCallum I."/>
        </authorList>
    </citation>
    <scope>NUCLEOTIDE SEQUENCE [LARGE SCALE GENOMIC DNA]</scope>
    <source>
        <strain evidence="3">Tucson 15010-1051.87</strain>
    </source>
</reference>
<evidence type="ECO:0008006" key="4">
    <source>
        <dbReference type="Google" id="ProtNLM"/>
    </source>
</evidence>
<dbReference type="FunCoup" id="A0A0Q9W8X7">
    <property type="interactions" value="22"/>
</dbReference>
<dbReference type="EMBL" id="CH940652">
    <property type="protein sequence ID" value="KRF78647.1"/>
    <property type="molecule type" value="Genomic_DNA"/>
</dbReference>
<keyword evidence="1" id="KW-1133">Transmembrane helix</keyword>
<dbReference type="eggNOG" id="ENOG502T9CW">
    <property type="taxonomic scope" value="Eukaryota"/>
</dbReference>
<gene>
    <name evidence="2" type="primary">Dvir\GJ26430</name>
    <name evidence="2" type="ORF">Dvir_GJ26430</name>
</gene>
<dbReference type="KEGG" id="dvi:26531200"/>
<dbReference type="Proteomes" id="UP000008792">
    <property type="component" value="Unassembled WGS sequence"/>
</dbReference>
<dbReference type="AlphaFoldDB" id="A0A0Q9W8X7"/>
<evidence type="ECO:0000313" key="2">
    <source>
        <dbReference type="EMBL" id="KRF78647.1"/>
    </source>
</evidence>
<feature type="transmembrane region" description="Helical" evidence="1">
    <location>
        <begin position="448"/>
        <end position="470"/>
    </location>
</feature>
<keyword evidence="1" id="KW-0472">Membrane</keyword>
<keyword evidence="1" id="KW-0812">Transmembrane</keyword>
<accession>A0A0Q9W8X7</accession>
<organism evidence="2 3">
    <name type="scientific">Drosophila virilis</name>
    <name type="common">Fruit fly</name>
    <dbReference type="NCBI Taxonomy" id="7244"/>
    <lineage>
        <taxon>Eukaryota</taxon>
        <taxon>Metazoa</taxon>
        <taxon>Ecdysozoa</taxon>
        <taxon>Arthropoda</taxon>
        <taxon>Hexapoda</taxon>
        <taxon>Insecta</taxon>
        <taxon>Pterygota</taxon>
        <taxon>Neoptera</taxon>
        <taxon>Endopterygota</taxon>
        <taxon>Diptera</taxon>
        <taxon>Brachycera</taxon>
        <taxon>Muscomorpha</taxon>
        <taxon>Ephydroidea</taxon>
        <taxon>Drosophilidae</taxon>
        <taxon>Drosophila</taxon>
    </lineage>
</organism>